<reference evidence="7 8" key="1">
    <citation type="submission" date="2024-06" db="EMBL/GenBank/DDBJ databases">
        <authorList>
            <person name="Kraege A."/>
            <person name="Thomma B."/>
        </authorList>
    </citation>
    <scope>NUCLEOTIDE SEQUENCE [LARGE SCALE GENOMIC DNA]</scope>
</reference>
<keyword evidence="8" id="KW-1185">Reference proteome</keyword>
<dbReference type="NCBIfam" id="TIGR01071">
    <property type="entry name" value="rplO_bact"/>
    <property type="match status" value="1"/>
</dbReference>
<dbReference type="PROSITE" id="PS00475">
    <property type="entry name" value="RIBOSOMAL_L15"/>
    <property type="match status" value="1"/>
</dbReference>
<dbReference type="SUPFAM" id="SSF52080">
    <property type="entry name" value="Ribosomal proteins L15p and L18e"/>
    <property type="match status" value="1"/>
</dbReference>
<evidence type="ECO:0000256" key="5">
    <source>
        <dbReference type="SAM" id="MobiDB-lite"/>
    </source>
</evidence>
<sequence length="249" mass="26425">MIAGAATCSQLLHTRLLSGSFASSSGSAREAGDSFVSLNNLADNPGARKKAKRVGRGIGSGVGKTSGRGHKGQKARTGRNPKLGFEGGQTPLKKRAPKRGFHNPHEVTWDPVNLADLQEALDRKKLNANELITMKTLRDAGIASKKIEFGVKLLAKGAVRLRTPVNIQVSQVSAAAREAVEKAGGTVTTVYYNRLGIRALLKPESFAKKGRLLPRPARPPAKLLPRYDSLGCLPPDALPLESAVATAQP</sequence>
<dbReference type="InterPro" id="IPR001196">
    <property type="entry name" value="Ribosomal_uL15_CS"/>
</dbReference>
<dbReference type="PANTHER" id="PTHR12934">
    <property type="entry name" value="50S RIBOSOMAL PROTEIN L15"/>
    <property type="match status" value="1"/>
</dbReference>
<dbReference type="EMBL" id="CAXHTA020000018">
    <property type="protein sequence ID" value="CAL5228189.1"/>
    <property type="molecule type" value="Genomic_DNA"/>
</dbReference>
<evidence type="ECO:0000313" key="7">
    <source>
        <dbReference type="EMBL" id="CAL5228189.1"/>
    </source>
</evidence>
<accession>A0ABP1GC95</accession>
<evidence type="ECO:0000259" key="6">
    <source>
        <dbReference type="Pfam" id="PF00828"/>
    </source>
</evidence>
<name>A0ABP1GC95_9CHLO</name>
<feature type="region of interest" description="Disordered" evidence="5">
    <location>
        <begin position="39"/>
        <end position="107"/>
    </location>
</feature>
<comment type="similarity">
    <text evidence="1 4">Belongs to the universal ribosomal protein uL15 family.</text>
</comment>
<organism evidence="7 8">
    <name type="scientific">Coccomyxa viridis</name>
    <dbReference type="NCBI Taxonomy" id="1274662"/>
    <lineage>
        <taxon>Eukaryota</taxon>
        <taxon>Viridiplantae</taxon>
        <taxon>Chlorophyta</taxon>
        <taxon>core chlorophytes</taxon>
        <taxon>Trebouxiophyceae</taxon>
        <taxon>Trebouxiophyceae incertae sedis</taxon>
        <taxon>Coccomyxaceae</taxon>
        <taxon>Coccomyxa</taxon>
    </lineage>
</organism>
<proteinExistence type="inferred from homology"/>
<dbReference type="HAMAP" id="MF_01341">
    <property type="entry name" value="Ribosomal_uL15"/>
    <property type="match status" value="1"/>
</dbReference>
<feature type="compositionally biased region" description="Basic residues" evidence="5">
    <location>
        <begin position="67"/>
        <end position="79"/>
    </location>
</feature>
<dbReference type="InterPro" id="IPR005749">
    <property type="entry name" value="Ribosomal_uL15_bac-type"/>
</dbReference>
<dbReference type="Proteomes" id="UP001497392">
    <property type="component" value="Unassembled WGS sequence"/>
</dbReference>
<comment type="caution">
    <text evidence="7">The sequence shown here is derived from an EMBL/GenBank/DDBJ whole genome shotgun (WGS) entry which is preliminary data.</text>
</comment>
<dbReference type="InterPro" id="IPR030878">
    <property type="entry name" value="Ribosomal_uL15"/>
</dbReference>
<protein>
    <submittedName>
        <fullName evidence="7">G11273 protein</fullName>
    </submittedName>
</protein>
<dbReference type="InterPro" id="IPR036227">
    <property type="entry name" value="Ribosomal_uL15/eL18_sf"/>
</dbReference>
<keyword evidence="2 4" id="KW-0689">Ribosomal protein</keyword>
<gene>
    <name evidence="7" type="primary">g11273</name>
    <name evidence="7" type="ORF">VP750_LOCUS10095</name>
</gene>
<evidence type="ECO:0000256" key="3">
    <source>
        <dbReference type="ARBA" id="ARBA00023274"/>
    </source>
</evidence>
<evidence type="ECO:0000313" key="8">
    <source>
        <dbReference type="Proteomes" id="UP001497392"/>
    </source>
</evidence>
<evidence type="ECO:0000256" key="1">
    <source>
        <dbReference type="ARBA" id="ARBA00007320"/>
    </source>
</evidence>
<evidence type="ECO:0000256" key="2">
    <source>
        <dbReference type="ARBA" id="ARBA00022980"/>
    </source>
</evidence>
<keyword evidence="3 4" id="KW-0687">Ribonucleoprotein</keyword>
<dbReference type="Pfam" id="PF00828">
    <property type="entry name" value="Ribosomal_L27A"/>
    <property type="match status" value="1"/>
</dbReference>
<feature type="domain" description="Large ribosomal subunit protein uL15/eL18" evidence="6">
    <location>
        <begin position="111"/>
        <end position="188"/>
    </location>
</feature>
<feature type="compositionally biased region" description="Basic residues" evidence="5">
    <location>
        <begin position="92"/>
        <end position="102"/>
    </location>
</feature>
<dbReference type="Gene3D" id="3.100.10.10">
    <property type="match status" value="1"/>
</dbReference>
<feature type="compositionally biased region" description="Gly residues" evidence="5">
    <location>
        <begin position="56"/>
        <end position="66"/>
    </location>
</feature>
<dbReference type="InterPro" id="IPR021131">
    <property type="entry name" value="Ribosomal_uL15/eL18"/>
</dbReference>
<evidence type="ECO:0000256" key="4">
    <source>
        <dbReference type="RuleBase" id="RU003888"/>
    </source>
</evidence>
<dbReference type="PANTHER" id="PTHR12934:SF11">
    <property type="entry name" value="LARGE RIBOSOMAL SUBUNIT PROTEIN UL15M"/>
    <property type="match status" value="1"/>
</dbReference>